<accession>C8WZR9</accession>
<organism evidence="1 2">
    <name type="scientific">Desulfohalobium retbaense (strain ATCC 49708 / DSM 5692 / JCM 16813 / HR100)</name>
    <dbReference type="NCBI Taxonomy" id="485915"/>
    <lineage>
        <taxon>Bacteria</taxon>
        <taxon>Pseudomonadati</taxon>
        <taxon>Thermodesulfobacteriota</taxon>
        <taxon>Desulfovibrionia</taxon>
        <taxon>Desulfovibrionales</taxon>
        <taxon>Desulfohalobiaceae</taxon>
        <taxon>Desulfohalobium</taxon>
    </lineage>
</organism>
<dbReference type="OrthoDB" id="5456715at2"/>
<dbReference type="EMBL" id="CP001734">
    <property type="protein sequence ID" value="ACV67544.1"/>
    <property type="molecule type" value="Genomic_DNA"/>
</dbReference>
<sequence length="115" mass="13794">MDQEAQKKAIYERLSTRRRKYVDRIGYDRWDPFQEPKDPIDIRREVTRRSAQDLARDFFAACTAEDQNAAYTNGVREMCKGIVASEDRCRGMYDFALWYHEQIKAMGLEKEMWER</sequence>
<name>C8WZR9_DESRD</name>
<dbReference type="AlphaFoldDB" id="C8WZR9"/>
<gene>
    <name evidence="1" type="ordered locus">Dret_0242</name>
</gene>
<dbReference type="HOGENOM" id="CLU_2105001_0_0_7"/>
<dbReference type="STRING" id="485915.Dret_0242"/>
<dbReference type="KEGG" id="drt:Dret_0242"/>
<reference evidence="1 2" key="2">
    <citation type="journal article" date="2010" name="Stand. Genomic Sci.">
        <title>Complete genome sequence of Desulfohalobium retbaense type strain (HR(100)).</title>
        <authorList>
            <person name="Spring S."/>
            <person name="Nolan M."/>
            <person name="Lapidus A."/>
            <person name="Glavina Del Rio T."/>
            <person name="Copeland A."/>
            <person name="Tice H."/>
            <person name="Cheng J.F."/>
            <person name="Lucas S."/>
            <person name="Land M."/>
            <person name="Chen F."/>
            <person name="Bruce D."/>
            <person name="Goodwin L."/>
            <person name="Pitluck S."/>
            <person name="Ivanova N."/>
            <person name="Mavromatis K."/>
            <person name="Mikhailova N."/>
            <person name="Pati A."/>
            <person name="Chen A."/>
            <person name="Palaniappan K."/>
            <person name="Hauser L."/>
            <person name="Chang Y.J."/>
            <person name="Jeffries C.D."/>
            <person name="Munk C."/>
            <person name="Kiss H."/>
            <person name="Chain P."/>
            <person name="Han C."/>
            <person name="Brettin T."/>
            <person name="Detter J.C."/>
            <person name="Schuler E."/>
            <person name="Goker M."/>
            <person name="Rohde M."/>
            <person name="Bristow J."/>
            <person name="Eisen J.A."/>
            <person name="Markowitz V."/>
            <person name="Hugenholtz P."/>
            <person name="Kyrpides N.C."/>
            <person name="Klenk H.P."/>
        </authorList>
    </citation>
    <scope>NUCLEOTIDE SEQUENCE [LARGE SCALE GENOMIC DNA]</scope>
    <source>
        <strain evidence="1 2">DSM 5692</strain>
    </source>
</reference>
<evidence type="ECO:0000313" key="2">
    <source>
        <dbReference type="Proteomes" id="UP000001052"/>
    </source>
</evidence>
<dbReference type="RefSeq" id="WP_015750703.1">
    <property type="nucleotide sequence ID" value="NC_013223.1"/>
</dbReference>
<evidence type="ECO:0000313" key="1">
    <source>
        <dbReference type="EMBL" id="ACV67544.1"/>
    </source>
</evidence>
<keyword evidence="2" id="KW-1185">Reference proteome</keyword>
<dbReference type="Proteomes" id="UP000001052">
    <property type="component" value="Chromosome"/>
</dbReference>
<protein>
    <submittedName>
        <fullName evidence="1">Uncharacterized protein</fullName>
    </submittedName>
</protein>
<proteinExistence type="predicted"/>
<dbReference type="eggNOG" id="ENOG5032TGZ">
    <property type="taxonomic scope" value="Bacteria"/>
</dbReference>
<reference evidence="2" key="1">
    <citation type="submission" date="2009-09" db="EMBL/GenBank/DDBJ databases">
        <title>The complete chromosome of Desulfohalobium retbaense DSM 5692.</title>
        <authorList>
            <consortium name="US DOE Joint Genome Institute (JGI-PGF)"/>
            <person name="Lucas S."/>
            <person name="Copeland A."/>
            <person name="Lapidus A."/>
            <person name="Glavina del Rio T."/>
            <person name="Dalin E."/>
            <person name="Tice H."/>
            <person name="Bruce D."/>
            <person name="Goodwin L."/>
            <person name="Pitluck S."/>
            <person name="Kyrpides N."/>
            <person name="Mavromatis K."/>
            <person name="Ivanova N."/>
            <person name="Mikhailova N."/>
            <person name="Munk A.C."/>
            <person name="Brettin T."/>
            <person name="Detter J.C."/>
            <person name="Han C."/>
            <person name="Tapia R."/>
            <person name="Larimer F."/>
            <person name="Land M."/>
            <person name="Hauser L."/>
            <person name="Markowitz V."/>
            <person name="Cheng J.-F."/>
            <person name="Hugenholtz P."/>
            <person name="Woyke T."/>
            <person name="Wu D."/>
            <person name="Spring S."/>
            <person name="Klenk H.-P."/>
            <person name="Eisen J.A."/>
        </authorList>
    </citation>
    <scope>NUCLEOTIDE SEQUENCE [LARGE SCALE GENOMIC DNA]</scope>
    <source>
        <strain evidence="2">DSM 5692</strain>
    </source>
</reference>